<feature type="compositionally biased region" description="Basic and acidic residues" evidence="2">
    <location>
        <begin position="142"/>
        <end position="152"/>
    </location>
</feature>
<dbReference type="GeneID" id="7900636"/>
<dbReference type="GO" id="GO:0003676">
    <property type="term" value="F:nucleic acid binding"/>
    <property type="evidence" value="ECO:0007669"/>
    <property type="project" value="InterPro"/>
</dbReference>
<evidence type="ECO:0000256" key="2">
    <source>
        <dbReference type="SAM" id="MobiDB-lite"/>
    </source>
</evidence>
<dbReference type="EMBL" id="CM002043">
    <property type="protein sequence ID" value="EPT28803.1"/>
    <property type="molecule type" value="Genomic_DNA"/>
</dbReference>
<evidence type="ECO:0000313" key="4">
    <source>
        <dbReference type="EMBL" id="EPT28803.1"/>
    </source>
</evidence>
<dbReference type="RefSeq" id="XP_002368167.1">
    <property type="nucleotide sequence ID" value="XM_002368126.1"/>
</dbReference>
<feature type="compositionally biased region" description="Low complexity" evidence="2">
    <location>
        <begin position="726"/>
        <end position="741"/>
    </location>
</feature>
<organism evidence="4 5">
    <name type="scientific">Toxoplasma gondii (strain ATCC 50611 / Me49)</name>
    <dbReference type="NCBI Taxonomy" id="508771"/>
    <lineage>
        <taxon>Eukaryota</taxon>
        <taxon>Sar</taxon>
        <taxon>Alveolata</taxon>
        <taxon>Apicomplexa</taxon>
        <taxon>Conoidasida</taxon>
        <taxon>Coccidia</taxon>
        <taxon>Eucoccidiorida</taxon>
        <taxon>Eimeriorina</taxon>
        <taxon>Sarcocystidae</taxon>
        <taxon>Toxoplasma</taxon>
    </lineage>
</organism>
<feature type="compositionally biased region" description="Basic and acidic residues" evidence="2">
    <location>
        <begin position="531"/>
        <end position="662"/>
    </location>
</feature>
<feature type="compositionally biased region" description="Basic and acidic residues" evidence="2">
    <location>
        <begin position="81"/>
        <end position="100"/>
    </location>
</feature>
<feature type="compositionally biased region" description="Acidic residues" evidence="2">
    <location>
        <begin position="188"/>
        <end position="202"/>
    </location>
</feature>
<dbReference type="PANTHER" id="PTHR23329">
    <property type="entry name" value="TUFTELIN-INTERACTING PROTEIN 11-RELATED"/>
    <property type="match status" value="1"/>
</dbReference>
<feature type="domain" description="G-patch" evidence="3">
    <location>
        <begin position="242"/>
        <end position="287"/>
    </location>
</feature>
<dbReference type="SMART" id="SM00443">
    <property type="entry name" value="G_patch"/>
    <property type="match status" value="1"/>
</dbReference>
<dbReference type="InterPro" id="IPR045211">
    <property type="entry name" value="TFP11/STIP/Ntr1"/>
</dbReference>
<feature type="region of interest" description="Disordered" evidence="2">
    <location>
        <begin position="976"/>
        <end position="1010"/>
    </location>
</feature>
<feature type="region of interest" description="Disordered" evidence="2">
    <location>
        <begin position="1304"/>
        <end position="1330"/>
    </location>
</feature>
<feature type="compositionally biased region" description="Low complexity" evidence="2">
    <location>
        <begin position="798"/>
        <end position="823"/>
    </location>
</feature>
<feature type="region of interest" description="Disordered" evidence="2">
    <location>
        <begin position="1239"/>
        <end position="1281"/>
    </location>
</feature>
<dbReference type="InterPro" id="IPR000467">
    <property type="entry name" value="G_patch_dom"/>
</dbReference>
<feature type="compositionally biased region" description="Acidic residues" evidence="2">
    <location>
        <begin position="129"/>
        <end position="141"/>
    </location>
</feature>
<feature type="compositionally biased region" description="Low complexity" evidence="2">
    <location>
        <begin position="981"/>
        <end position="997"/>
    </location>
</feature>
<feature type="region of interest" description="Disordered" evidence="2">
    <location>
        <begin position="798"/>
        <end position="830"/>
    </location>
</feature>
<reference evidence="4" key="1">
    <citation type="submission" date="2013-04" db="EMBL/GenBank/DDBJ databases">
        <authorList>
            <person name="Sibley D."/>
            <person name="Venepally P."/>
            <person name="Karamycheva S."/>
            <person name="Hadjithomas M."/>
            <person name="Khan A."/>
            <person name="Brunk B."/>
            <person name="Roos D."/>
            <person name="Caler E."/>
            <person name="Lorenzi H."/>
        </authorList>
    </citation>
    <scope>NUCLEOTIDE SEQUENCE [LARGE SCALE GENOMIC DNA]</scope>
    <source>
        <strain evidence="4">ME49</strain>
    </source>
</reference>
<evidence type="ECO:0000259" key="3">
    <source>
        <dbReference type="PROSITE" id="PS50174"/>
    </source>
</evidence>
<feature type="compositionally biased region" description="Acidic residues" evidence="2">
    <location>
        <begin position="153"/>
        <end position="169"/>
    </location>
</feature>
<evidence type="ECO:0000256" key="1">
    <source>
        <dbReference type="ARBA" id="ARBA00010900"/>
    </source>
</evidence>
<dbReference type="GO" id="GO:0071008">
    <property type="term" value="C:U2-type post-mRNA release spliceosomal complex"/>
    <property type="evidence" value="ECO:0007669"/>
    <property type="project" value="TreeGrafter"/>
</dbReference>
<feature type="region of interest" description="Disordered" evidence="2">
    <location>
        <begin position="126"/>
        <end position="228"/>
    </location>
</feature>
<dbReference type="PANTHER" id="PTHR23329:SF1">
    <property type="entry name" value="TUFTELIN-INTERACTING PROTEIN 11"/>
    <property type="match status" value="1"/>
</dbReference>
<evidence type="ECO:0000313" key="5">
    <source>
        <dbReference type="Proteomes" id="UP000001529"/>
    </source>
</evidence>
<dbReference type="EMBL" id="KE138831">
    <property type="protein sequence ID" value="EPT28803.1"/>
    <property type="molecule type" value="Genomic_DNA"/>
</dbReference>
<dbReference type="PROSITE" id="PS50174">
    <property type="entry name" value="G_PATCH"/>
    <property type="match status" value="1"/>
</dbReference>
<dbReference type="KEGG" id="tgo:TGME49_233080"/>
<protein>
    <submittedName>
        <fullName evidence="4">G-patch domain-containing protein</fullName>
    </submittedName>
</protein>
<dbReference type="Pfam" id="PF07842">
    <property type="entry name" value="GCFC"/>
    <property type="match status" value="1"/>
</dbReference>
<proteinExistence type="inferred from homology"/>
<comment type="similarity">
    <text evidence="1">Belongs to the TFP11/STIP family.</text>
</comment>
<keyword evidence="5" id="KW-1185">Reference proteome</keyword>
<accession>A0A125YSI1</accession>
<feature type="region of interest" description="Disordered" evidence="2">
    <location>
        <begin position="1"/>
        <end position="22"/>
    </location>
</feature>
<dbReference type="OrthoDB" id="4822at2759"/>
<feature type="compositionally biased region" description="Pro residues" evidence="2">
    <location>
        <begin position="1269"/>
        <end position="1280"/>
    </location>
</feature>
<dbReference type="Proteomes" id="UP000001529">
    <property type="component" value="Chromosome VIII"/>
</dbReference>
<feature type="compositionally biased region" description="Low complexity" evidence="2">
    <location>
        <begin position="7"/>
        <end position="18"/>
    </location>
</feature>
<feature type="compositionally biased region" description="Basic and acidic residues" evidence="2">
    <location>
        <begin position="669"/>
        <end position="714"/>
    </location>
</feature>
<gene>
    <name evidence="4" type="ORF">TGME49_233080</name>
</gene>
<sequence length="1415" mass="156430">MAEPPLAGRGSKARLSSSRRARKEEQIYGIFAEDEETSNSFLLASSDEDDGYKKGRGAIQFVKGGVWTPTPADASGSKKRQVSEPTKKREKKIRDAKSESSEEADASLSLQDQLLNAQVLKEVLGDAYESSEEEEKADLDEEKEKASAKSAEENDETQDSPAETSEEDGDSSRTAKRRKLGESREEASDASESEGESDDEESDRSRFKFSGAQNVKADAKAGDSGPVAVEKNTWGFAKMEKTYGVGFKLLQKMGFKGGGLGRHGTGVANPLEVRVREKNRGLQDSGEKVGRMSKGKALTALDILLGKKFEKNEEGVSEEWKKNRKALTPSERRRRRLAQTAAEVAAEGRLQVQRAREKLQASSVRILDMTGPDVRVIQGKDELRETLLHHKRVADGAAAGAEDEEFVLQGLAGADGGETRLSGRVARAAPLRSLQIRLRHVIGGVEEELRQVVREKKEQEAVLLQWADRGDNADGADDREDDLWADANADKGVGFAENAVLESLRSAKEMVKRVERIDEELRKLWEEFACDSESRRPGNQEEHSGDRRRKEEESGRRRRDDESDRRRRDDESDRRRRDDESDRRRRDDESDRRRRDDERGRKRKEEEGDRRRKEEEGDRRRKEEEGDRRRKEEEGDRRRKEEEGDRRRRDDEREEKKRERGRSGSRGENGWERRGRSEEASEEKSLSSERERRDETRASAPSKREQWSNDERSRSRSKARGGGSRGASQSPQRRGTSLSEKSSSDSDPFGIDAVLDLATALHDKYPFEFRVLHVPSLLTALLRPRLQCALRSWRPLASSSSSSPSSSSSSASSCPHAPASAASETGCDSDVSSRLPTAVGRLVARFSALAQQEALEVHACYRMLARLEGRADGSSKAFSESASAERDGCTQSWLAPLLAGRMEGRELQRQTQERVTCRLTFDSQTAALRLLRLPLRASAQPYLLSMHALEHVLRVTVLEALRAALVNDWSPDDGEGARLQAEGSAASGKAAGASAGDRGAEPLAAAPSGGDSGVCVVTLVERWLGALPPETARFLIEDVVLQKLLQAVDEWNPVKAKTPIHTWLHPWLPHLSPHHLQLLSSPLRLKIGLALDAKWKATDRSAVNLLLPWATVFDAYSFAALLQRSVMPKLHDHLLNLPIRPDNQHMQPLHDVLVWVPLLPVEMLVNLFLTAFFPRWLQVLKVWINSTHADFSEILEWYSGWKEILPQALVTHARVQGVFVEALQLMNYASATLGLPVIPQPPSTSQAPQPPSPVSAFPHPPSHAAQMGPFPPPGAAPPAPGAATAGAGAAYYLGQGVSGLSSGAQLAPEPVAPGPTAVSGDGTTPAPPGTISSLEYLEGLAKEKGILFKPKVGRIEEGRQVYAYGRMNMYVKDKVIYVKGKAILKWTPVDIDDLLKLAKGEKTSISGSAYSRKGR</sequence>
<dbReference type="Pfam" id="PF01585">
    <property type="entry name" value="G-patch"/>
    <property type="match status" value="1"/>
</dbReference>
<feature type="compositionally biased region" description="Pro residues" evidence="2">
    <location>
        <begin position="1239"/>
        <end position="1261"/>
    </location>
</feature>
<dbReference type="GO" id="GO:0000390">
    <property type="term" value="P:spliceosomal complex disassembly"/>
    <property type="evidence" value="ECO:0007669"/>
    <property type="project" value="InterPro"/>
</dbReference>
<name>A0A125YSI1_TOXGM</name>
<dbReference type="VEuPathDB" id="ToxoDB:TGME49_233080"/>
<feature type="region of interest" description="Disordered" evidence="2">
    <location>
        <begin position="45"/>
        <end position="112"/>
    </location>
</feature>
<dbReference type="InterPro" id="IPR022783">
    <property type="entry name" value="GCFC_dom"/>
</dbReference>
<feature type="region of interest" description="Disordered" evidence="2">
    <location>
        <begin position="531"/>
        <end position="748"/>
    </location>
</feature>